<organism evidence="2 3">
    <name type="scientific">Synaphobranchus kaupii</name>
    <name type="common">Kaup's arrowtooth eel</name>
    <dbReference type="NCBI Taxonomy" id="118154"/>
    <lineage>
        <taxon>Eukaryota</taxon>
        <taxon>Metazoa</taxon>
        <taxon>Chordata</taxon>
        <taxon>Craniata</taxon>
        <taxon>Vertebrata</taxon>
        <taxon>Euteleostomi</taxon>
        <taxon>Actinopterygii</taxon>
        <taxon>Neopterygii</taxon>
        <taxon>Teleostei</taxon>
        <taxon>Anguilliformes</taxon>
        <taxon>Synaphobranchidae</taxon>
        <taxon>Synaphobranchus</taxon>
    </lineage>
</organism>
<reference evidence="2" key="1">
    <citation type="journal article" date="2023" name="Science">
        <title>Genome structures resolve the early diversification of teleost fishes.</title>
        <authorList>
            <person name="Parey E."/>
            <person name="Louis A."/>
            <person name="Montfort J."/>
            <person name="Bouchez O."/>
            <person name="Roques C."/>
            <person name="Iampietro C."/>
            <person name="Lluch J."/>
            <person name="Castinel A."/>
            <person name="Donnadieu C."/>
            <person name="Desvignes T."/>
            <person name="Floi Bucao C."/>
            <person name="Jouanno E."/>
            <person name="Wen M."/>
            <person name="Mejri S."/>
            <person name="Dirks R."/>
            <person name="Jansen H."/>
            <person name="Henkel C."/>
            <person name="Chen W.J."/>
            <person name="Zahm M."/>
            <person name="Cabau C."/>
            <person name="Klopp C."/>
            <person name="Thompson A.W."/>
            <person name="Robinson-Rechavi M."/>
            <person name="Braasch I."/>
            <person name="Lecointre G."/>
            <person name="Bobe J."/>
            <person name="Postlethwait J.H."/>
            <person name="Berthelot C."/>
            <person name="Roest Crollius H."/>
            <person name="Guiguen Y."/>
        </authorList>
    </citation>
    <scope>NUCLEOTIDE SEQUENCE</scope>
    <source>
        <strain evidence="2">WJC10195</strain>
    </source>
</reference>
<feature type="region of interest" description="Disordered" evidence="1">
    <location>
        <begin position="148"/>
        <end position="179"/>
    </location>
</feature>
<feature type="compositionally biased region" description="Low complexity" evidence="1">
    <location>
        <begin position="233"/>
        <end position="250"/>
    </location>
</feature>
<dbReference type="EMBL" id="JAINUF010000019">
    <property type="protein sequence ID" value="KAJ8337407.1"/>
    <property type="molecule type" value="Genomic_DNA"/>
</dbReference>
<comment type="caution">
    <text evidence="2">The sequence shown here is derived from an EMBL/GenBank/DDBJ whole genome shotgun (WGS) entry which is preliminary data.</text>
</comment>
<dbReference type="Proteomes" id="UP001152622">
    <property type="component" value="Chromosome 19"/>
</dbReference>
<accession>A0A9Q1EEP7</accession>
<proteinExistence type="predicted"/>
<dbReference type="OrthoDB" id="5978002at2759"/>
<dbReference type="AlphaFoldDB" id="A0A9Q1EEP7"/>
<feature type="compositionally biased region" description="Polar residues" evidence="1">
    <location>
        <begin position="213"/>
        <end position="232"/>
    </location>
</feature>
<evidence type="ECO:0000256" key="1">
    <source>
        <dbReference type="SAM" id="MobiDB-lite"/>
    </source>
</evidence>
<keyword evidence="3" id="KW-1185">Reference proteome</keyword>
<feature type="compositionally biased region" description="Polar residues" evidence="1">
    <location>
        <begin position="160"/>
        <end position="169"/>
    </location>
</feature>
<protein>
    <submittedName>
        <fullName evidence="2">Uncharacterized protein</fullName>
    </submittedName>
</protein>
<feature type="region of interest" description="Disordered" evidence="1">
    <location>
        <begin position="209"/>
        <end position="250"/>
    </location>
</feature>
<sequence>MVSRALTLWTPGFWVVKKFRIWATLTPHISLAVLAIKMLCSMGPHIPETTLDSTKESVTHACKTAVRRSLMVALRRYQLSLARMHFITAATATTHDCRRSSKWNRVGTNSPNVEVQRSKLGFHVTQAAHFQREKWHHMDQQRQYPFRGYEDYNAHPPQRKTVSPSQSHYSVPHNKVNGRTWKTAGNLEFRNGDYLHPGKSRPLWSEGDVLSPSWKSSLQNGKKNSPGHSPQVSLSGLSNISSNGNLATTC</sequence>
<name>A0A9Q1EEP7_SYNKA</name>
<evidence type="ECO:0000313" key="3">
    <source>
        <dbReference type="Proteomes" id="UP001152622"/>
    </source>
</evidence>
<gene>
    <name evidence="2" type="ORF">SKAU_G00386270</name>
</gene>
<evidence type="ECO:0000313" key="2">
    <source>
        <dbReference type="EMBL" id="KAJ8337407.1"/>
    </source>
</evidence>